<accession>A0A380PYC9</accession>
<dbReference type="InterPro" id="IPR016032">
    <property type="entry name" value="Sig_transdc_resp-reg_C-effctor"/>
</dbReference>
<dbReference type="InterPro" id="IPR036388">
    <property type="entry name" value="WH-like_DNA-bd_sf"/>
</dbReference>
<evidence type="ECO:0000313" key="7">
    <source>
        <dbReference type="EMBL" id="SUP78586.1"/>
    </source>
</evidence>
<dbReference type="OrthoDB" id="4313922at2"/>
<dbReference type="EMBL" id="UHJA01000001">
    <property type="protein sequence ID" value="SUP78586.1"/>
    <property type="molecule type" value="Genomic_DNA"/>
</dbReference>
<dbReference type="Gene3D" id="3.40.50.2300">
    <property type="match status" value="1"/>
</dbReference>
<dbReference type="GeneID" id="57904286"/>
<evidence type="ECO:0000259" key="5">
    <source>
        <dbReference type="PROSITE" id="PS50043"/>
    </source>
</evidence>
<evidence type="ECO:0000313" key="8">
    <source>
        <dbReference type="Proteomes" id="UP000254835"/>
    </source>
</evidence>
<dbReference type="CDD" id="cd06170">
    <property type="entry name" value="LuxR_C_like"/>
    <property type="match status" value="1"/>
</dbReference>
<evidence type="ECO:0000256" key="3">
    <source>
        <dbReference type="ARBA" id="ARBA00023125"/>
    </source>
</evidence>
<dbReference type="RefSeq" id="WP_004706357.1">
    <property type="nucleotide sequence ID" value="NZ_CP023964.1"/>
</dbReference>
<proteinExistence type="predicted"/>
<sequence>MMKMLRVVLLDDHKVVLAGMKYYLEQIPGIIVVNTFTQSADLIRHVTGDPPDVIITDYNMPKDEEYKDGLKFVGYLLRMFPDIKLLVLTMISNPMIVSALYDQGVSGVVLKQDPLDEMASALRALRANNRYYPPSFQSEGRRDEREIFLRERINSLSPREFEVLRYFVEGDSISHIAERLNRSAKTVSLQKNSAMRKLNVDSSQELIRFCIGNHIFE</sequence>
<gene>
    <name evidence="7" type="primary">rcsB_2</name>
    <name evidence="7" type="ORF">NCTC11470_03708</name>
</gene>
<dbReference type="Pfam" id="PF00072">
    <property type="entry name" value="Response_reg"/>
    <property type="match status" value="1"/>
</dbReference>
<dbReference type="PANTHER" id="PTHR43214">
    <property type="entry name" value="TWO-COMPONENT RESPONSE REGULATOR"/>
    <property type="match status" value="1"/>
</dbReference>
<dbReference type="Gene3D" id="1.10.10.10">
    <property type="entry name" value="Winged helix-like DNA-binding domain superfamily/Winged helix DNA-binding domain"/>
    <property type="match status" value="1"/>
</dbReference>
<dbReference type="SMART" id="SM00421">
    <property type="entry name" value="HTH_LUXR"/>
    <property type="match status" value="1"/>
</dbReference>
<dbReference type="GO" id="GO:0006355">
    <property type="term" value="P:regulation of DNA-templated transcription"/>
    <property type="evidence" value="ECO:0007669"/>
    <property type="project" value="InterPro"/>
</dbReference>
<dbReference type="CDD" id="cd17535">
    <property type="entry name" value="REC_NarL-like"/>
    <property type="match status" value="1"/>
</dbReference>
<dbReference type="PANTHER" id="PTHR43214:SF17">
    <property type="entry name" value="TRANSCRIPTIONAL REGULATORY PROTEIN RCSB"/>
    <property type="match status" value="1"/>
</dbReference>
<reference evidence="7 8" key="1">
    <citation type="submission" date="2018-06" db="EMBL/GenBank/DDBJ databases">
        <authorList>
            <consortium name="Pathogen Informatics"/>
            <person name="Doyle S."/>
        </authorList>
    </citation>
    <scope>NUCLEOTIDE SEQUENCE [LARGE SCALE GENOMIC DNA]</scope>
    <source>
        <strain evidence="7 8">NCTC11470</strain>
    </source>
</reference>
<dbReference type="AlphaFoldDB" id="A0A380PYC9"/>
<dbReference type="GO" id="GO:0003677">
    <property type="term" value="F:DNA binding"/>
    <property type="evidence" value="ECO:0007669"/>
    <property type="project" value="UniProtKB-KW"/>
</dbReference>
<feature type="domain" description="Response regulatory" evidence="6">
    <location>
        <begin position="6"/>
        <end position="126"/>
    </location>
</feature>
<dbReference type="InterPro" id="IPR000792">
    <property type="entry name" value="Tscrpt_reg_LuxR_C"/>
</dbReference>
<name>A0A380PYC9_YERFR</name>
<feature type="modified residue" description="4-aspartylphosphate" evidence="4">
    <location>
        <position position="57"/>
    </location>
</feature>
<evidence type="ECO:0000259" key="6">
    <source>
        <dbReference type="PROSITE" id="PS50110"/>
    </source>
</evidence>
<dbReference type="GO" id="GO:0000160">
    <property type="term" value="P:phosphorelay signal transduction system"/>
    <property type="evidence" value="ECO:0007669"/>
    <property type="project" value="InterPro"/>
</dbReference>
<evidence type="ECO:0000256" key="2">
    <source>
        <dbReference type="ARBA" id="ARBA00023012"/>
    </source>
</evidence>
<dbReference type="SUPFAM" id="SSF52172">
    <property type="entry name" value="CheY-like"/>
    <property type="match status" value="1"/>
</dbReference>
<protein>
    <submittedName>
        <fullName evidence="7">Transcriptional regulator RcsB</fullName>
    </submittedName>
</protein>
<keyword evidence="2" id="KW-0902">Two-component regulatory system</keyword>
<dbReference type="InterPro" id="IPR011006">
    <property type="entry name" value="CheY-like_superfamily"/>
</dbReference>
<dbReference type="Pfam" id="PF00196">
    <property type="entry name" value="GerE"/>
    <property type="match status" value="1"/>
</dbReference>
<dbReference type="Proteomes" id="UP000254835">
    <property type="component" value="Unassembled WGS sequence"/>
</dbReference>
<dbReference type="PROSITE" id="PS50043">
    <property type="entry name" value="HTH_LUXR_2"/>
    <property type="match status" value="1"/>
</dbReference>
<dbReference type="InterPro" id="IPR039420">
    <property type="entry name" value="WalR-like"/>
</dbReference>
<evidence type="ECO:0000256" key="4">
    <source>
        <dbReference type="PROSITE-ProRule" id="PRU00169"/>
    </source>
</evidence>
<dbReference type="InterPro" id="IPR001789">
    <property type="entry name" value="Sig_transdc_resp-reg_receiver"/>
</dbReference>
<evidence type="ECO:0000256" key="1">
    <source>
        <dbReference type="ARBA" id="ARBA00022553"/>
    </source>
</evidence>
<organism evidence="7 8">
    <name type="scientific">Yersinia frederiksenii</name>
    <dbReference type="NCBI Taxonomy" id="29484"/>
    <lineage>
        <taxon>Bacteria</taxon>
        <taxon>Pseudomonadati</taxon>
        <taxon>Pseudomonadota</taxon>
        <taxon>Gammaproteobacteria</taxon>
        <taxon>Enterobacterales</taxon>
        <taxon>Yersiniaceae</taxon>
        <taxon>Yersinia</taxon>
    </lineage>
</organism>
<dbReference type="PRINTS" id="PR00038">
    <property type="entry name" value="HTHLUXR"/>
</dbReference>
<keyword evidence="1 4" id="KW-0597">Phosphoprotein</keyword>
<dbReference type="InterPro" id="IPR058245">
    <property type="entry name" value="NreC/VraR/RcsB-like_REC"/>
</dbReference>
<dbReference type="SUPFAM" id="SSF46894">
    <property type="entry name" value="C-terminal effector domain of the bipartite response regulators"/>
    <property type="match status" value="1"/>
</dbReference>
<dbReference type="SMART" id="SM00448">
    <property type="entry name" value="REC"/>
    <property type="match status" value="1"/>
</dbReference>
<feature type="domain" description="HTH luxR-type" evidence="5">
    <location>
        <begin position="149"/>
        <end position="214"/>
    </location>
</feature>
<keyword evidence="3" id="KW-0238">DNA-binding</keyword>
<dbReference type="PROSITE" id="PS50110">
    <property type="entry name" value="RESPONSE_REGULATORY"/>
    <property type="match status" value="1"/>
</dbReference>